<organism evidence="13 14">
    <name type="scientific">Plasmodium ovale curtisi</name>
    <dbReference type="NCBI Taxonomy" id="864141"/>
    <lineage>
        <taxon>Eukaryota</taxon>
        <taxon>Sar</taxon>
        <taxon>Alveolata</taxon>
        <taxon>Apicomplexa</taxon>
        <taxon>Aconoidasida</taxon>
        <taxon>Haemosporida</taxon>
        <taxon>Plasmodiidae</taxon>
        <taxon>Plasmodium</taxon>
        <taxon>Plasmodium (Plasmodium)</taxon>
    </lineage>
</organism>
<dbReference type="PROSITE" id="PS00107">
    <property type="entry name" value="PROTEIN_KINASE_ATP"/>
    <property type="match status" value="1"/>
</dbReference>
<evidence type="ECO:0000256" key="9">
    <source>
        <dbReference type="PROSITE-ProRule" id="PRU10141"/>
    </source>
</evidence>
<comment type="similarity">
    <text evidence="10">Belongs to the protein kinase superfamily.</text>
</comment>
<dbReference type="SUPFAM" id="SSF56112">
    <property type="entry name" value="Protein kinase-like (PK-like)"/>
    <property type="match status" value="1"/>
</dbReference>
<dbReference type="GO" id="GO:0004674">
    <property type="term" value="F:protein serine/threonine kinase activity"/>
    <property type="evidence" value="ECO:0007669"/>
    <property type="project" value="UniProtKB-KW"/>
</dbReference>
<evidence type="ECO:0000256" key="6">
    <source>
        <dbReference type="ARBA" id="ARBA00022840"/>
    </source>
</evidence>
<evidence type="ECO:0000313" key="13">
    <source>
        <dbReference type="EMBL" id="SBS92409.1"/>
    </source>
</evidence>
<evidence type="ECO:0000256" key="4">
    <source>
        <dbReference type="ARBA" id="ARBA00022741"/>
    </source>
</evidence>
<keyword evidence="6 9" id="KW-0067">ATP-binding</keyword>
<proteinExistence type="inferred from homology"/>
<dbReference type="Pfam" id="PF00069">
    <property type="entry name" value="Pkinase"/>
    <property type="match status" value="1"/>
</dbReference>
<dbReference type="PROSITE" id="PS00108">
    <property type="entry name" value="PROTEIN_KINASE_ST"/>
    <property type="match status" value="1"/>
</dbReference>
<name>A0A1A8WHH7_PLAOA</name>
<reference evidence="14 15" key="2">
    <citation type="submission" date="2016-05" db="EMBL/GenBank/DDBJ databases">
        <authorList>
            <person name="Naeem Raeece"/>
        </authorList>
    </citation>
    <scope>NUCLEOTIDE SEQUENCE [LARGE SCALE GENOMIC DNA]</scope>
</reference>
<evidence type="ECO:0000256" key="2">
    <source>
        <dbReference type="ARBA" id="ARBA00022527"/>
    </source>
</evidence>
<keyword evidence="2 10" id="KW-0723">Serine/threonine-protein kinase</keyword>
<evidence type="ECO:0000256" key="1">
    <source>
        <dbReference type="ARBA" id="ARBA00012513"/>
    </source>
</evidence>
<evidence type="ECO:0000313" key="15">
    <source>
        <dbReference type="Proteomes" id="UP000078560"/>
    </source>
</evidence>
<dbReference type="EC" id="2.7.11.1" evidence="1"/>
<dbReference type="SMART" id="SM00220">
    <property type="entry name" value="S_TKc"/>
    <property type="match status" value="1"/>
</dbReference>
<evidence type="ECO:0000313" key="12">
    <source>
        <dbReference type="EMBL" id="SBS84232.1"/>
    </source>
</evidence>
<evidence type="ECO:0000259" key="11">
    <source>
        <dbReference type="PROSITE" id="PS50011"/>
    </source>
</evidence>
<evidence type="ECO:0000256" key="10">
    <source>
        <dbReference type="RuleBase" id="RU000304"/>
    </source>
</evidence>
<evidence type="ECO:0000256" key="8">
    <source>
        <dbReference type="ARBA" id="ARBA00048679"/>
    </source>
</evidence>
<dbReference type="AlphaFoldDB" id="A0A1A8WHH7"/>
<dbReference type="EMBL" id="FLQU01000346">
    <property type="protein sequence ID" value="SBS84232.1"/>
    <property type="molecule type" value="Genomic_DNA"/>
</dbReference>
<dbReference type="PANTHER" id="PTHR44899:SF3">
    <property type="entry name" value="SERINE_THREONINE-PROTEIN KINASE NEK1"/>
    <property type="match status" value="1"/>
</dbReference>
<dbReference type="PROSITE" id="PS50011">
    <property type="entry name" value="PROTEIN_KINASE_DOM"/>
    <property type="match status" value="1"/>
</dbReference>
<evidence type="ECO:0000256" key="3">
    <source>
        <dbReference type="ARBA" id="ARBA00022679"/>
    </source>
</evidence>
<dbReference type="Proteomes" id="UP000078546">
    <property type="component" value="Unassembled WGS sequence"/>
</dbReference>
<dbReference type="GO" id="GO:0005524">
    <property type="term" value="F:ATP binding"/>
    <property type="evidence" value="ECO:0007669"/>
    <property type="project" value="UniProtKB-UniRule"/>
</dbReference>
<feature type="binding site" evidence="9">
    <location>
        <position position="46"/>
    </location>
    <ligand>
        <name>ATP</name>
        <dbReference type="ChEBI" id="CHEBI:30616"/>
    </ligand>
</feature>
<dbReference type="InterPro" id="IPR051131">
    <property type="entry name" value="NEK_Ser/Thr_kinase_NIMA"/>
</dbReference>
<dbReference type="InterPro" id="IPR008271">
    <property type="entry name" value="Ser/Thr_kinase_AS"/>
</dbReference>
<evidence type="ECO:0000256" key="7">
    <source>
        <dbReference type="ARBA" id="ARBA00047899"/>
    </source>
</evidence>
<comment type="catalytic activity">
    <reaction evidence="7">
        <text>L-threonyl-[protein] + ATP = O-phospho-L-threonyl-[protein] + ADP + H(+)</text>
        <dbReference type="Rhea" id="RHEA:46608"/>
        <dbReference type="Rhea" id="RHEA-COMP:11060"/>
        <dbReference type="Rhea" id="RHEA-COMP:11605"/>
        <dbReference type="ChEBI" id="CHEBI:15378"/>
        <dbReference type="ChEBI" id="CHEBI:30013"/>
        <dbReference type="ChEBI" id="CHEBI:30616"/>
        <dbReference type="ChEBI" id="CHEBI:61977"/>
        <dbReference type="ChEBI" id="CHEBI:456216"/>
        <dbReference type="EC" id="2.7.11.1"/>
    </reaction>
</comment>
<evidence type="ECO:0000313" key="14">
    <source>
        <dbReference type="Proteomes" id="UP000078546"/>
    </source>
</evidence>
<dbReference type="InterPro" id="IPR017441">
    <property type="entry name" value="Protein_kinase_ATP_BS"/>
</dbReference>
<feature type="domain" description="Protein kinase" evidence="11">
    <location>
        <begin position="10"/>
        <end position="275"/>
    </location>
</feature>
<dbReference type="InterPro" id="IPR000719">
    <property type="entry name" value="Prot_kinase_dom"/>
</dbReference>
<gene>
    <name evidence="13" type="ORF">POVCU1_022900</name>
    <name evidence="12" type="ORF">POVCU2_0025080</name>
</gene>
<protein>
    <recommendedName>
        <fullName evidence="1">non-specific serine/threonine protein kinase</fullName>
        <ecNumber evidence="1">2.7.11.1</ecNumber>
    </recommendedName>
</protein>
<dbReference type="PANTHER" id="PTHR44899">
    <property type="entry name" value="CAMK FAMILY PROTEIN KINASE"/>
    <property type="match status" value="1"/>
</dbReference>
<evidence type="ECO:0000256" key="5">
    <source>
        <dbReference type="ARBA" id="ARBA00022777"/>
    </source>
</evidence>
<dbReference type="EMBL" id="FLQV01000430">
    <property type="protein sequence ID" value="SBS92409.1"/>
    <property type="molecule type" value="Genomic_DNA"/>
</dbReference>
<sequence>MSEKKKIGSYEVVKTIGRGSFGVVTAVKDHQGNMCFSLIFRSFVVKQLDMSCMNYKEKRNVVNELKALIEVSVHPFIVRYKEAFVDDCILCVAMDFCPKGDLGKYIKRKKEKKKFIPEKKIRRWLLQIITALNFLHDKKLIHRDLKCNNIFLDEHERAKVGDFGLAKILEHTEQTSTLCGTIGYMAPEVCRNVPYGCSADIWSLGVIVYELISLKQPFKSQNSNMLSVVQKICEDEPDPLPGNYSKELINLCKWMLKKDSDQRPTARDLIATRYLQNEVHSMKTEILRSREGS</sequence>
<dbReference type="Gene3D" id="1.10.510.10">
    <property type="entry name" value="Transferase(Phosphotransferase) domain 1"/>
    <property type="match status" value="1"/>
</dbReference>
<keyword evidence="4 9" id="KW-0547">Nucleotide-binding</keyword>
<dbReference type="Gene3D" id="3.30.200.20">
    <property type="entry name" value="Phosphorylase Kinase, domain 1"/>
    <property type="match status" value="1"/>
</dbReference>
<dbReference type="InterPro" id="IPR011009">
    <property type="entry name" value="Kinase-like_dom_sf"/>
</dbReference>
<keyword evidence="5 13" id="KW-0418">Kinase</keyword>
<accession>A0A1A8WHH7</accession>
<keyword evidence="3" id="KW-0808">Transferase</keyword>
<comment type="catalytic activity">
    <reaction evidence="8">
        <text>L-seryl-[protein] + ATP = O-phospho-L-seryl-[protein] + ADP + H(+)</text>
        <dbReference type="Rhea" id="RHEA:17989"/>
        <dbReference type="Rhea" id="RHEA-COMP:9863"/>
        <dbReference type="Rhea" id="RHEA-COMP:11604"/>
        <dbReference type="ChEBI" id="CHEBI:15378"/>
        <dbReference type="ChEBI" id="CHEBI:29999"/>
        <dbReference type="ChEBI" id="CHEBI:30616"/>
        <dbReference type="ChEBI" id="CHEBI:83421"/>
        <dbReference type="ChEBI" id="CHEBI:456216"/>
        <dbReference type="EC" id="2.7.11.1"/>
    </reaction>
</comment>
<dbReference type="Proteomes" id="UP000078560">
    <property type="component" value="Unassembled WGS sequence"/>
</dbReference>
<reference evidence="13" key="1">
    <citation type="submission" date="2016-05" db="EMBL/GenBank/DDBJ databases">
        <authorList>
            <person name="Lavstsen T."/>
            <person name="Jespersen J.S."/>
        </authorList>
    </citation>
    <scope>NUCLEOTIDE SEQUENCE [LARGE SCALE GENOMIC DNA]</scope>
</reference>